<dbReference type="AlphaFoldDB" id="A0A0F9NFX0"/>
<reference evidence="1" key="1">
    <citation type="journal article" date="2015" name="Nature">
        <title>Complex archaea that bridge the gap between prokaryotes and eukaryotes.</title>
        <authorList>
            <person name="Spang A."/>
            <person name="Saw J.H."/>
            <person name="Jorgensen S.L."/>
            <person name="Zaremba-Niedzwiedzka K."/>
            <person name="Martijn J."/>
            <person name="Lind A.E."/>
            <person name="van Eijk R."/>
            <person name="Schleper C."/>
            <person name="Guy L."/>
            <person name="Ettema T.J."/>
        </authorList>
    </citation>
    <scope>NUCLEOTIDE SEQUENCE</scope>
</reference>
<gene>
    <name evidence="1" type="ORF">LCGC14_0971790</name>
</gene>
<accession>A0A0F9NFX0</accession>
<organism evidence="1">
    <name type="scientific">marine sediment metagenome</name>
    <dbReference type="NCBI Taxonomy" id="412755"/>
    <lineage>
        <taxon>unclassified sequences</taxon>
        <taxon>metagenomes</taxon>
        <taxon>ecological metagenomes</taxon>
    </lineage>
</organism>
<evidence type="ECO:0000313" key="1">
    <source>
        <dbReference type="EMBL" id="KKN16844.1"/>
    </source>
</evidence>
<proteinExistence type="predicted"/>
<sequence length="121" mass="14224">MDYFNLLLGYSIIILHYFTQKGILDIIPNGLNINRKSKNEEALKVKNWSLRAIFGKILMKIIYFQFEKVDSNKKFQNPQILCPICNKGFNISSEKCGNNYSFKFKKNLLFLTDQFSNQIKQ</sequence>
<comment type="caution">
    <text evidence="1">The sequence shown here is derived from an EMBL/GenBank/DDBJ whole genome shotgun (WGS) entry which is preliminary data.</text>
</comment>
<name>A0A0F9NFX0_9ZZZZ</name>
<protein>
    <submittedName>
        <fullName evidence="1">Uncharacterized protein</fullName>
    </submittedName>
</protein>
<dbReference type="EMBL" id="LAZR01003576">
    <property type="protein sequence ID" value="KKN16844.1"/>
    <property type="molecule type" value="Genomic_DNA"/>
</dbReference>